<proteinExistence type="predicted"/>
<evidence type="ECO:0000313" key="2">
    <source>
        <dbReference type="EMBL" id="ODM09992.1"/>
    </source>
</evidence>
<dbReference type="Proteomes" id="UP000094271">
    <property type="component" value="Unassembled WGS sequence"/>
</dbReference>
<gene>
    <name evidence="2" type="ORF">BEH84_04360</name>
    <name evidence="4" type="ORF">BEI59_26445</name>
    <name evidence="1" type="ORF">BEI61_04852</name>
    <name evidence="3" type="ORF">BEI63_30880</name>
</gene>
<evidence type="ECO:0000313" key="3">
    <source>
        <dbReference type="EMBL" id="ODR44590.1"/>
    </source>
</evidence>
<evidence type="ECO:0000313" key="5">
    <source>
        <dbReference type="Proteomes" id="UP000094067"/>
    </source>
</evidence>
<dbReference type="AlphaFoldDB" id="A0A1E3A610"/>
<organism evidence="1 5">
    <name type="scientific">Eisenbergiella tayi</name>
    <dbReference type="NCBI Taxonomy" id="1432052"/>
    <lineage>
        <taxon>Bacteria</taxon>
        <taxon>Bacillati</taxon>
        <taxon>Bacillota</taxon>
        <taxon>Clostridia</taxon>
        <taxon>Lachnospirales</taxon>
        <taxon>Lachnospiraceae</taxon>
        <taxon>Eisenbergiella</taxon>
    </lineage>
</organism>
<dbReference type="PATRIC" id="fig|1432052.3.peg.4832"/>
<sequence length="143" mass="16159">MRGDDAAIYREIQKNAEMGIKAIETLTPKLSDDAFALQLSRQELKYSELRDKARQEMLEGRGETYQANGVSDLMLKGSIQANTLLNTSTSHIAEIMIKEENRGLTSMWKALNHFGNAGNASTELARELMDFEEESIEKLKKYL</sequence>
<dbReference type="RefSeq" id="WP_009252101.1">
    <property type="nucleotide sequence ID" value="NZ_BAABXS010000001.1"/>
</dbReference>
<dbReference type="Proteomes" id="UP000094067">
    <property type="component" value="Unassembled WGS sequence"/>
</dbReference>
<reference evidence="3 7" key="2">
    <citation type="submission" date="2016-08" db="EMBL/GenBank/DDBJ databases">
        <title>Characterization of Isolates of Eisenbergiella tayi Derived from Blood Cultures, Using Whole Genome Sequencing.</title>
        <authorList>
            <person name="Bernier A.-M."/>
            <person name="Burdz T."/>
            <person name="Wiebe D."/>
            <person name="Bernard K."/>
        </authorList>
    </citation>
    <scope>NUCLEOTIDE SEQUENCE [LARGE SCALE GENOMIC DNA]</scope>
    <source>
        <strain evidence="3 7">NML120146</strain>
    </source>
</reference>
<reference evidence="5 8" key="1">
    <citation type="submission" date="2016-07" db="EMBL/GenBank/DDBJ databases">
        <title>Characterization of isolates of Eisenbergiella tayi derived from blood cultures, using whole genome sequencing.</title>
        <authorList>
            <person name="Burdz T."/>
            <person name="Wiebe D."/>
            <person name="Huynh C."/>
            <person name="Bernard K."/>
        </authorList>
    </citation>
    <scope>NUCLEOTIDE SEQUENCE [LARGE SCALE GENOMIC DNA]</scope>
    <source>
        <strain evidence="1 5">NML 110608</strain>
        <strain evidence="2 8">NML 120489</strain>
    </source>
</reference>
<comment type="caution">
    <text evidence="1">The sequence shown here is derived from an EMBL/GenBank/DDBJ whole genome shotgun (WGS) entry which is preliminary data.</text>
</comment>
<dbReference type="EMBL" id="MEHA01000026">
    <property type="protein sequence ID" value="ODR45644.1"/>
    <property type="molecule type" value="Genomic_DNA"/>
</dbReference>
<dbReference type="Proteomes" id="UP000094869">
    <property type="component" value="Unassembled WGS sequence"/>
</dbReference>
<dbReference type="OrthoDB" id="9792639at2"/>
<reference evidence="4 6" key="3">
    <citation type="submission" date="2016-08" db="EMBL/GenBank/DDBJ databases">
        <authorList>
            <person name="Seilhamer J.J."/>
        </authorList>
    </citation>
    <scope>NUCLEOTIDE SEQUENCE [LARGE SCALE GENOMIC DNA]</scope>
    <source>
        <strain evidence="4 6">NML150140-1</strain>
    </source>
</reference>
<protein>
    <submittedName>
        <fullName evidence="1">Uncharacterized protein</fullName>
    </submittedName>
</protein>
<evidence type="ECO:0000313" key="1">
    <source>
        <dbReference type="EMBL" id="ODM04049.1"/>
    </source>
</evidence>
<dbReference type="Proteomes" id="UP000095003">
    <property type="component" value="Unassembled WGS sequence"/>
</dbReference>
<evidence type="ECO:0000313" key="8">
    <source>
        <dbReference type="Proteomes" id="UP000095003"/>
    </source>
</evidence>
<accession>A0A1E3A610</accession>
<dbReference type="EMBL" id="MCGH01000003">
    <property type="protein sequence ID" value="ODM04049.1"/>
    <property type="molecule type" value="Genomic_DNA"/>
</dbReference>
<keyword evidence="7" id="KW-1185">Reference proteome</keyword>
<name>A0A1E3A610_9FIRM</name>
<evidence type="ECO:0000313" key="4">
    <source>
        <dbReference type="EMBL" id="ODR45644.1"/>
    </source>
</evidence>
<evidence type="ECO:0000313" key="7">
    <source>
        <dbReference type="Proteomes" id="UP000094869"/>
    </source>
</evidence>
<dbReference type="EMBL" id="MEHD01000055">
    <property type="protein sequence ID" value="ODR44590.1"/>
    <property type="molecule type" value="Genomic_DNA"/>
</dbReference>
<evidence type="ECO:0000313" key="6">
    <source>
        <dbReference type="Proteomes" id="UP000094271"/>
    </source>
</evidence>
<dbReference type="GeneID" id="93302310"/>
<dbReference type="EMBL" id="MCGI01000004">
    <property type="protein sequence ID" value="ODM09992.1"/>
    <property type="molecule type" value="Genomic_DNA"/>
</dbReference>